<evidence type="ECO:0000313" key="1">
    <source>
        <dbReference type="EMBL" id="RCH93862.1"/>
    </source>
</evidence>
<sequence>MVLRRNHGKMMNFPKERWLGPWQIVQATNKEGSAYTIMKPGEVKSLSKANVVDLRPFYERGNNVVIQSV</sequence>
<gene>
    <name evidence="1" type="ORF">CU098_005954</name>
</gene>
<reference evidence="1 2" key="1">
    <citation type="journal article" date="2018" name="G3 (Bethesda)">
        <title>Phylogenetic and Phylogenomic Definition of Rhizopus Species.</title>
        <authorList>
            <person name="Gryganskyi A.P."/>
            <person name="Golan J."/>
            <person name="Dolatabadi S."/>
            <person name="Mondo S."/>
            <person name="Robb S."/>
            <person name="Idnurm A."/>
            <person name="Muszewska A."/>
            <person name="Steczkiewicz K."/>
            <person name="Masonjones S."/>
            <person name="Liao H.L."/>
            <person name="Gajdeczka M.T."/>
            <person name="Anike F."/>
            <person name="Vuek A."/>
            <person name="Anishchenko I.M."/>
            <person name="Voigt K."/>
            <person name="de Hoog G.S."/>
            <person name="Smith M.E."/>
            <person name="Heitman J."/>
            <person name="Vilgalys R."/>
            <person name="Stajich J.E."/>
        </authorList>
    </citation>
    <scope>NUCLEOTIDE SEQUENCE [LARGE SCALE GENOMIC DNA]</scope>
    <source>
        <strain evidence="1 2">LSU 92-RS-03</strain>
    </source>
</reference>
<accession>A0A367JV49</accession>
<organism evidence="1 2">
    <name type="scientific">Rhizopus stolonifer</name>
    <name type="common">Rhizopus nigricans</name>
    <dbReference type="NCBI Taxonomy" id="4846"/>
    <lineage>
        <taxon>Eukaryota</taxon>
        <taxon>Fungi</taxon>
        <taxon>Fungi incertae sedis</taxon>
        <taxon>Mucoromycota</taxon>
        <taxon>Mucoromycotina</taxon>
        <taxon>Mucoromycetes</taxon>
        <taxon>Mucorales</taxon>
        <taxon>Mucorineae</taxon>
        <taxon>Rhizopodaceae</taxon>
        <taxon>Rhizopus</taxon>
    </lineage>
</organism>
<dbReference type="OrthoDB" id="2202254at2759"/>
<evidence type="ECO:0000313" key="2">
    <source>
        <dbReference type="Proteomes" id="UP000253551"/>
    </source>
</evidence>
<dbReference type="EMBL" id="PJQM01002636">
    <property type="protein sequence ID" value="RCH93862.1"/>
    <property type="molecule type" value="Genomic_DNA"/>
</dbReference>
<dbReference type="AlphaFoldDB" id="A0A367JV49"/>
<keyword evidence="2" id="KW-1185">Reference proteome</keyword>
<dbReference type="Proteomes" id="UP000253551">
    <property type="component" value="Unassembled WGS sequence"/>
</dbReference>
<comment type="caution">
    <text evidence="1">The sequence shown here is derived from an EMBL/GenBank/DDBJ whole genome shotgun (WGS) entry which is preliminary data.</text>
</comment>
<proteinExistence type="predicted"/>
<name>A0A367JV49_RHIST</name>
<protein>
    <submittedName>
        <fullName evidence="1">Uncharacterized protein</fullName>
    </submittedName>
</protein>
<dbReference type="STRING" id="4846.A0A367JV49"/>
<feature type="non-terminal residue" evidence="1">
    <location>
        <position position="69"/>
    </location>
</feature>